<dbReference type="InterPro" id="IPR004045">
    <property type="entry name" value="Glutathione_S-Trfase_N"/>
</dbReference>
<evidence type="ECO:0000259" key="6">
    <source>
        <dbReference type="PROSITE" id="PS50405"/>
    </source>
</evidence>
<accession>A0AAE1SK96</accession>
<evidence type="ECO:0000313" key="8">
    <source>
        <dbReference type="Proteomes" id="UP001291623"/>
    </source>
</evidence>
<gene>
    <name evidence="7" type="ORF">RND71_009741</name>
</gene>
<feature type="domain" description="GST C-terminal" evidence="6">
    <location>
        <begin position="91"/>
        <end position="208"/>
    </location>
</feature>
<dbReference type="GO" id="GO:0005737">
    <property type="term" value="C:cytoplasm"/>
    <property type="evidence" value="ECO:0007669"/>
    <property type="project" value="TreeGrafter"/>
</dbReference>
<organism evidence="7 8">
    <name type="scientific">Anisodus tanguticus</name>
    <dbReference type="NCBI Taxonomy" id="243964"/>
    <lineage>
        <taxon>Eukaryota</taxon>
        <taxon>Viridiplantae</taxon>
        <taxon>Streptophyta</taxon>
        <taxon>Embryophyta</taxon>
        <taxon>Tracheophyta</taxon>
        <taxon>Spermatophyta</taxon>
        <taxon>Magnoliopsida</taxon>
        <taxon>eudicotyledons</taxon>
        <taxon>Gunneridae</taxon>
        <taxon>Pentapetalae</taxon>
        <taxon>asterids</taxon>
        <taxon>lamiids</taxon>
        <taxon>Solanales</taxon>
        <taxon>Solanaceae</taxon>
        <taxon>Solanoideae</taxon>
        <taxon>Hyoscyameae</taxon>
        <taxon>Anisodus</taxon>
    </lineage>
</organism>
<dbReference type="InterPro" id="IPR036282">
    <property type="entry name" value="Glutathione-S-Trfase_C_sf"/>
</dbReference>
<dbReference type="Gene3D" id="1.20.1050.10">
    <property type="match status" value="1"/>
</dbReference>
<evidence type="ECO:0000256" key="3">
    <source>
        <dbReference type="ARBA" id="ARBA00047960"/>
    </source>
</evidence>
<dbReference type="InterPro" id="IPR010987">
    <property type="entry name" value="Glutathione-S-Trfase_C-like"/>
</dbReference>
<dbReference type="EC" id="2.5.1.18" evidence="1"/>
<dbReference type="PROSITE" id="PS50404">
    <property type="entry name" value="GST_NTER"/>
    <property type="match status" value="1"/>
</dbReference>
<dbReference type="CDD" id="cd03058">
    <property type="entry name" value="GST_N_Tau"/>
    <property type="match status" value="1"/>
</dbReference>
<evidence type="ECO:0000256" key="1">
    <source>
        <dbReference type="ARBA" id="ARBA00012452"/>
    </source>
</evidence>
<dbReference type="SUPFAM" id="SSF47616">
    <property type="entry name" value="GST C-terminal domain-like"/>
    <property type="match status" value="1"/>
</dbReference>
<dbReference type="GO" id="GO:0004364">
    <property type="term" value="F:glutathione transferase activity"/>
    <property type="evidence" value="ECO:0007669"/>
    <property type="project" value="UniProtKB-EC"/>
</dbReference>
<dbReference type="Pfam" id="PF02798">
    <property type="entry name" value="GST_N"/>
    <property type="match status" value="1"/>
</dbReference>
<dbReference type="InterPro" id="IPR036249">
    <property type="entry name" value="Thioredoxin-like_sf"/>
</dbReference>
<comment type="caution">
    <text evidence="7">The sequence shown here is derived from an EMBL/GenBank/DDBJ whole genome shotgun (WGS) entry which is preliminary data.</text>
</comment>
<keyword evidence="2" id="KW-0808">Transferase</keyword>
<comment type="catalytic activity">
    <reaction evidence="3">
        <text>RX + glutathione = an S-substituted glutathione + a halide anion + H(+)</text>
        <dbReference type="Rhea" id="RHEA:16437"/>
        <dbReference type="ChEBI" id="CHEBI:15378"/>
        <dbReference type="ChEBI" id="CHEBI:16042"/>
        <dbReference type="ChEBI" id="CHEBI:17792"/>
        <dbReference type="ChEBI" id="CHEBI:57925"/>
        <dbReference type="ChEBI" id="CHEBI:90779"/>
        <dbReference type="EC" id="2.5.1.18"/>
    </reaction>
</comment>
<dbReference type="Gene3D" id="3.40.30.10">
    <property type="entry name" value="Glutaredoxin"/>
    <property type="match status" value="1"/>
</dbReference>
<dbReference type="AlphaFoldDB" id="A0AAE1SK96"/>
<dbReference type="FunFam" id="3.40.30.10:FF:000014">
    <property type="entry name" value="Tau class glutathione S-transferase"/>
    <property type="match status" value="1"/>
</dbReference>
<dbReference type="PANTHER" id="PTHR11260:SF756">
    <property type="entry name" value="GLUTATHIONE S-TRANSFERASE PARA-RELATED"/>
    <property type="match status" value="1"/>
</dbReference>
<keyword evidence="8" id="KW-1185">Reference proteome</keyword>
<dbReference type="SFLD" id="SFLDG01152">
    <property type="entry name" value="Main.3:_Omega-_and_Tau-like"/>
    <property type="match status" value="1"/>
</dbReference>
<dbReference type="EMBL" id="JAVYJV010000005">
    <property type="protein sequence ID" value="KAK4370266.1"/>
    <property type="molecule type" value="Genomic_DNA"/>
</dbReference>
<dbReference type="InterPro" id="IPR040079">
    <property type="entry name" value="Glutathione_S-Trfase"/>
</dbReference>
<evidence type="ECO:0000256" key="4">
    <source>
        <dbReference type="RuleBase" id="RU003494"/>
    </source>
</evidence>
<comment type="similarity">
    <text evidence="4">Belongs to the GST superfamily.</text>
</comment>
<reference evidence="7" key="1">
    <citation type="submission" date="2023-12" db="EMBL/GenBank/DDBJ databases">
        <title>Genome assembly of Anisodus tanguticus.</title>
        <authorList>
            <person name="Wang Y.-J."/>
        </authorList>
    </citation>
    <scope>NUCLEOTIDE SEQUENCE</scope>
    <source>
        <strain evidence="7">KB-2021</strain>
        <tissue evidence="7">Leaf</tissue>
    </source>
</reference>
<evidence type="ECO:0000313" key="7">
    <source>
        <dbReference type="EMBL" id="KAK4370266.1"/>
    </source>
</evidence>
<dbReference type="Pfam" id="PF00043">
    <property type="entry name" value="GST_C"/>
    <property type="match status" value="1"/>
</dbReference>
<protein>
    <recommendedName>
        <fullName evidence="1">glutathione transferase</fullName>
        <ecNumber evidence="1">2.5.1.18</ecNumber>
    </recommendedName>
</protein>
<dbReference type="SFLD" id="SFLDS00019">
    <property type="entry name" value="Glutathione_Transferase_(cytos"/>
    <property type="match status" value="1"/>
</dbReference>
<evidence type="ECO:0000256" key="2">
    <source>
        <dbReference type="ARBA" id="ARBA00022679"/>
    </source>
</evidence>
<dbReference type="Proteomes" id="UP001291623">
    <property type="component" value="Unassembled WGS sequence"/>
</dbReference>
<dbReference type="InterPro" id="IPR045074">
    <property type="entry name" value="GST_C_Tau"/>
</dbReference>
<dbReference type="PANTHER" id="PTHR11260">
    <property type="entry name" value="GLUTATHIONE S-TRANSFERASE, GST, SUPERFAMILY, GST DOMAIN CONTAINING"/>
    <property type="match status" value="1"/>
</dbReference>
<dbReference type="SFLD" id="SFLDG00358">
    <property type="entry name" value="Main_(cytGST)"/>
    <property type="match status" value="1"/>
</dbReference>
<dbReference type="InterPro" id="IPR045073">
    <property type="entry name" value="Omega/Tau-like"/>
</dbReference>
<dbReference type="InterPro" id="IPR004046">
    <property type="entry name" value="GST_C"/>
</dbReference>
<dbReference type="GO" id="GO:0006749">
    <property type="term" value="P:glutathione metabolic process"/>
    <property type="evidence" value="ECO:0007669"/>
    <property type="project" value="InterPro"/>
</dbReference>
<dbReference type="SUPFAM" id="SSF52833">
    <property type="entry name" value="Thioredoxin-like"/>
    <property type="match status" value="1"/>
</dbReference>
<name>A0AAE1SK96_9SOLA</name>
<evidence type="ECO:0000259" key="5">
    <source>
        <dbReference type="PROSITE" id="PS50404"/>
    </source>
</evidence>
<dbReference type="CDD" id="cd03185">
    <property type="entry name" value="GST_C_Tau"/>
    <property type="match status" value="1"/>
</dbReference>
<feature type="domain" description="GST N-terminal" evidence="5">
    <location>
        <begin position="6"/>
        <end position="85"/>
    </location>
</feature>
<proteinExistence type="inferred from homology"/>
<dbReference type="PROSITE" id="PS50405">
    <property type="entry name" value="GST_CTER"/>
    <property type="match status" value="1"/>
</dbReference>
<sequence>MGEGTKNVVLLDFWPSSFGMRQRIALALKGIEYEAREENLFDKSTLLLEMNSVHKKILVLIHNGNSICESLIILEYIDQVWHDKYPLFPSHPYERSQAGFWADYIDKKIYSTGRKVWSGKGEDQEKAKKEFIEIFKTLEGELGDKTYFGGDNLGFVDLALTCANFSIEAECPKLVAWAKRCMQIESVSNSLPHPHNIYAYVLELKHKLGLA</sequence>